<dbReference type="Proteomes" id="UP000035287">
    <property type="component" value="Chromosome"/>
</dbReference>
<keyword evidence="8 9" id="KW-0234">DNA repair</keyword>
<gene>
    <name evidence="9" type="primary">ung</name>
    <name evidence="11" type="ORF">AB433_17030</name>
</gene>
<evidence type="ECO:0000256" key="8">
    <source>
        <dbReference type="ARBA" id="ARBA00023204"/>
    </source>
</evidence>
<keyword evidence="12" id="KW-1185">Reference proteome</keyword>
<dbReference type="GO" id="GO:0005737">
    <property type="term" value="C:cytoplasm"/>
    <property type="evidence" value="ECO:0007669"/>
    <property type="project" value="UniProtKB-SubCell"/>
</dbReference>
<name>A0A0G3XI95_9SPHN</name>
<dbReference type="NCBIfam" id="NF003589">
    <property type="entry name" value="PRK05254.1-2"/>
    <property type="match status" value="1"/>
</dbReference>
<protein>
    <recommendedName>
        <fullName evidence="5 9">Uracil-DNA glycosylase</fullName>
        <shortName evidence="9">UDG</shortName>
        <ecNumber evidence="4 9">3.2.2.27</ecNumber>
    </recommendedName>
</protein>
<dbReference type="PROSITE" id="PS00130">
    <property type="entry name" value="U_DNA_GLYCOSYLASE"/>
    <property type="match status" value="1"/>
</dbReference>
<dbReference type="SUPFAM" id="SSF52141">
    <property type="entry name" value="Uracil-DNA glycosylase-like"/>
    <property type="match status" value="1"/>
</dbReference>
<feature type="active site" description="Proton acceptor" evidence="9">
    <location>
        <position position="67"/>
    </location>
</feature>
<dbReference type="SMART" id="SM00986">
    <property type="entry name" value="UDG"/>
    <property type="match status" value="1"/>
</dbReference>
<dbReference type="InterPro" id="IPR036895">
    <property type="entry name" value="Uracil-DNA_glycosylase-like_sf"/>
</dbReference>
<organism evidence="11 12">
    <name type="scientific">Croceicoccus naphthovorans</name>
    <dbReference type="NCBI Taxonomy" id="1348774"/>
    <lineage>
        <taxon>Bacteria</taxon>
        <taxon>Pseudomonadati</taxon>
        <taxon>Pseudomonadota</taxon>
        <taxon>Alphaproteobacteria</taxon>
        <taxon>Sphingomonadales</taxon>
        <taxon>Erythrobacteraceae</taxon>
        <taxon>Croceicoccus</taxon>
    </lineage>
</organism>
<dbReference type="NCBIfam" id="NF003588">
    <property type="entry name" value="PRK05254.1-1"/>
    <property type="match status" value="1"/>
</dbReference>
<comment type="catalytic activity">
    <reaction evidence="1 9 10">
        <text>Hydrolyzes single-stranded DNA or mismatched double-stranded DNA and polynucleotides, releasing free uracil.</text>
        <dbReference type="EC" id="3.2.2.27"/>
    </reaction>
</comment>
<dbReference type="SMART" id="SM00987">
    <property type="entry name" value="UreE_C"/>
    <property type="match status" value="1"/>
</dbReference>
<evidence type="ECO:0000256" key="4">
    <source>
        <dbReference type="ARBA" id="ARBA00012030"/>
    </source>
</evidence>
<proteinExistence type="inferred from homology"/>
<dbReference type="AlphaFoldDB" id="A0A0G3XI95"/>
<dbReference type="InterPro" id="IPR005122">
    <property type="entry name" value="Uracil-DNA_glycosylase-like"/>
</dbReference>
<comment type="similarity">
    <text evidence="3 9 10">Belongs to the uracil-DNA glycosylase (UDG) superfamily. UNG family.</text>
</comment>
<comment type="subcellular location">
    <subcellularLocation>
        <location evidence="9">Cytoplasm</location>
    </subcellularLocation>
</comment>
<dbReference type="PANTHER" id="PTHR11264:SF0">
    <property type="entry name" value="URACIL-DNA GLYCOSYLASE"/>
    <property type="match status" value="1"/>
</dbReference>
<accession>A0A0G3XI95</accession>
<dbReference type="Gene3D" id="3.40.470.10">
    <property type="entry name" value="Uracil-DNA glycosylase-like domain"/>
    <property type="match status" value="1"/>
</dbReference>
<sequence length="227" mass="24574">MIEEAIPESWAPALNPVLASEEARQLDGWLRAEEDAGREVYPPRGQRLRALELTPLDAVKVVILGQDPYHGPGQAHGLAFSVPMGVKLPPSLRNIYKELADDCSAAPPLTGDLTHWAEQGVLLLNNALTVEAAKAGSHQKRGWDAITDACVAAVARRDCPSVFILWGSHAQTKAKRVPELGPGTPHCVIESAHPSPLSAYRGFFGSKPFSRANAFLRNHGLEPIDWS</sequence>
<evidence type="ECO:0000256" key="9">
    <source>
        <dbReference type="HAMAP-Rule" id="MF_00148"/>
    </source>
</evidence>
<dbReference type="EC" id="3.2.2.27" evidence="4 9"/>
<dbReference type="PANTHER" id="PTHR11264">
    <property type="entry name" value="URACIL-DNA GLYCOSYLASE"/>
    <property type="match status" value="1"/>
</dbReference>
<evidence type="ECO:0000256" key="2">
    <source>
        <dbReference type="ARBA" id="ARBA00002631"/>
    </source>
</evidence>
<dbReference type="InterPro" id="IPR002043">
    <property type="entry name" value="UDG_fam1"/>
</dbReference>
<dbReference type="GO" id="GO:0097510">
    <property type="term" value="P:base-excision repair, AP site formation via deaminated base removal"/>
    <property type="evidence" value="ECO:0007669"/>
    <property type="project" value="TreeGrafter"/>
</dbReference>
<dbReference type="GO" id="GO:0004844">
    <property type="term" value="F:uracil DNA N-glycosylase activity"/>
    <property type="evidence" value="ECO:0007669"/>
    <property type="project" value="UniProtKB-UniRule"/>
</dbReference>
<dbReference type="KEGG" id="cna:AB433_17030"/>
<evidence type="ECO:0000256" key="10">
    <source>
        <dbReference type="RuleBase" id="RU003780"/>
    </source>
</evidence>
<evidence type="ECO:0000256" key="5">
    <source>
        <dbReference type="ARBA" id="ARBA00018429"/>
    </source>
</evidence>
<comment type="function">
    <text evidence="2 9 10">Excises uracil residues from the DNA which can arise as a result of misincorporation of dUMP residues by DNA polymerase or due to deamination of cytosine.</text>
</comment>
<dbReference type="InterPro" id="IPR018085">
    <property type="entry name" value="Ura-DNA_Glyclase_AS"/>
</dbReference>
<dbReference type="Pfam" id="PF03167">
    <property type="entry name" value="UDG"/>
    <property type="match status" value="1"/>
</dbReference>
<dbReference type="EMBL" id="CP011770">
    <property type="protein sequence ID" value="AKM11295.1"/>
    <property type="molecule type" value="Genomic_DNA"/>
</dbReference>
<keyword evidence="7 9" id="KW-0378">Hydrolase</keyword>
<keyword evidence="9" id="KW-0963">Cytoplasm</keyword>
<evidence type="ECO:0000256" key="7">
    <source>
        <dbReference type="ARBA" id="ARBA00022801"/>
    </source>
</evidence>
<dbReference type="CDD" id="cd10027">
    <property type="entry name" value="UDG-F1-like"/>
    <property type="match status" value="1"/>
</dbReference>
<evidence type="ECO:0000313" key="12">
    <source>
        <dbReference type="Proteomes" id="UP000035287"/>
    </source>
</evidence>
<evidence type="ECO:0000313" key="11">
    <source>
        <dbReference type="EMBL" id="AKM11295.1"/>
    </source>
</evidence>
<keyword evidence="6 9" id="KW-0227">DNA damage</keyword>
<reference evidence="11 12" key="1">
    <citation type="submission" date="2015-06" db="EMBL/GenBank/DDBJ databases">
        <authorList>
            <person name="Zeng Y."/>
            <person name="Huang Y."/>
        </authorList>
    </citation>
    <scope>NUCLEOTIDE SEQUENCE [LARGE SCALE GENOMIC DNA]</scope>
    <source>
        <strain evidence="11 12">PQ-2</strain>
    </source>
</reference>
<dbReference type="RefSeq" id="WP_047822717.1">
    <property type="nucleotide sequence ID" value="NZ_CP011770.1"/>
</dbReference>
<dbReference type="NCBIfam" id="NF003592">
    <property type="entry name" value="PRK05254.1-5"/>
    <property type="match status" value="1"/>
</dbReference>
<evidence type="ECO:0000256" key="6">
    <source>
        <dbReference type="ARBA" id="ARBA00022763"/>
    </source>
</evidence>
<dbReference type="NCBIfam" id="NF003591">
    <property type="entry name" value="PRK05254.1-4"/>
    <property type="match status" value="1"/>
</dbReference>
<evidence type="ECO:0000256" key="1">
    <source>
        <dbReference type="ARBA" id="ARBA00001400"/>
    </source>
</evidence>
<dbReference type="HAMAP" id="MF_00148">
    <property type="entry name" value="UDG"/>
    <property type="match status" value="1"/>
</dbReference>
<dbReference type="NCBIfam" id="TIGR00628">
    <property type="entry name" value="ung"/>
    <property type="match status" value="1"/>
</dbReference>
<dbReference type="STRING" id="1348774.AB433_17030"/>
<evidence type="ECO:0000256" key="3">
    <source>
        <dbReference type="ARBA" id="ARBA00008184"/>
    </source>
</evidence>
<dbReference type="PATRIC" id="fig|1348774.3.peg.3580"/>